<dbReference type="InterPro" id="IPR010022">
    <property type="entry name" value="XkdX"/>
</dbReference>
<organism evidence="1 2">
    <name type="scientific">Staphylococcus ratti</name>
    <dbReference type="NCBI Taxonomy" id="2892440"/>
    <lineage>
        <taxon>Bacteria</taxon>
        <taxon>Bacillati</taxon>
        <taxon>Bacillota</taxon>
        <taxon>Bacilli</taxon>
        <taxon>Bacillales</taxon>
        <taxon>Staphylococcaceae</taxon>
        <taxon>Staphylococcus</taxon>
    </lineage>
</organism>
<dbReference type="Pfam" id="PF09693">
    <property type="entry name" value="Phage_XkdX"/>
    <property type="match status" value="1"/>
</dbReference>
<dbReference type="Proteomes" id="UP001197626">
    <property type="component" value="Chromosome"/>
</dbReference>
<sequence length="45" mass="5580">MGKWVIKWYKEGRFTNEKFKIFVRCGWVTKEEYKELTGEDYVEVE</sequence>
<evidence type="ECO:0000313" key="2">
    <source>
        <dbReference type="Proteomes" id="UP001197626"/>
    </source>
</evidence>
<name>A0ABY3PBK9_9STAP</name>
<accession>A0ABY3PBK9</accession>
<reference evidence="1 2" key="1">
    <citation type="journal article" date="2022" name="Pathogens">
        <title>Staphylococcus ratti sp. nov. Isolated from a Lab Rat.</title>
        <authorList>
            <person name="Kovarovic V."/>
            <person name="Sedlacek I."/>
            <person name="Petras P."/>
            <person name="Kralova S."/>
            <person name="Maslanova I."/>
            <person name="Svec P."/>
            <person name="Neumann-Schaal M."/>
            <person name="Botka T."/>
            <person name="Gelbicova T."/>
            <person name="Stankova E."/>
            <person name="Doskar J."/>
            <person name="Pantucek R."/>
        </authorList>
    </citation>
    <scope>NUCLEOTIDE SEQUENCE [LARGE SCALE GENOMIC DNA]</scope>
    <source>
        <strain evidence="1 2">CCM 9025</strain>
    </source>
</reference>
<dbReference type="EMBL" id="CP086654">
    <property type="protein sequence ID" value="UEX89681.1"/>
    <property type="molecule type" value="Genomic_DNA"/>
</dbReference>
<keyword evidence="2" id="KW-1185">Reference proteome</keyword>
<evidence type="ECO:0000313" key="1">
    <source>
        <dbReference type="EMBL" id="UEX89681.1"/>
    </source>
</evidence>
<dbReference type="RefSeq" id="WP_229292186.1">
    <property type="nucleotide sequence ID" value="NZ_CP086654.1"/>
</dbReference>
<proteinExistence type="predicted"/>
<protein>
    <submittedName>
        <fullName evidence="1">XkdX family protein</fullName>
    </submittedName>
</protein>
<gene>
    <name evidence="1" type="ORF">LN051_08920</name>
</gene>